<dbReference type="EMBL" id="QJJQ01000011">
    <property type="protein sequence ID" value="PXW85345.1"/>
    <property type="molecule type" value="Genomic_DNA"/>
</dbReference>
<evidence type="ECO:0000256" key="3">
    <source>
        <dbReference type="SAM" id="Coils"/>
    </source>
</evidence>
<feature type="transmembrane region" description="Helical" evidence="4">
    <location>
        <begin position="249"/>
        <end position="267"/>
    </location>
</feature>
<evidence type="ECO:0000256" key="1">
    <source>
        <dbReference type="ARBA" id="ARBA00022801"/>
    </source>
</evidence>
<keyword evidence="4" id="KW-1133">Transmembrane helix</keyword>
<accession>A0A2V3VZD0</accession>
<reference evidence="5 6" key="1">
    <citation type="submission" date="2018-05" db="EMBL/GenBank/DDBJ databases">
        <title>Genomic Encyclopedia of Type Strains, Phase IV (KMG-IV): sequencing the most valuable type-strain genomes for metagenomic binning, comparative biology and taxonomic classification.</title>
        <authorList>
            <person name="Goeker M."/>
        </authorList>
    </citation>
    <scope>NUCLEOTIDE SEQUENCE [LARGE SCALE GENOMIC DNA]</scope>
    <source>
        <strain evidence="5 6">DSM 28556</strain>
    </source>
</reference>
<keyword evidence="3" id="KW-0175">Coiled coil</keyword>
<evidence type="ECO:0000256" key="2">
    <source>
        <dbReference type="PIRSR" id="PIRSR605754-1"/>
    </source>
</evidence>
<dbReference type="Proteomes" id="UP000247978">
    <property type="component" value="Unassembled WGS sequence"/>
</dbReference>
<dbReference type="NCBIfam" id="NF033745">
    <property type="entry name" value="class_C_sortase"/>
    <property type="match status" value="1"/>
</dbReference>
<comment type="caution">
    <text evidence="5">The sequence shown here is derived from an EMBL/GenBank/DDBJ whole genome shotgun (WGS) entry which is preliminary data.</text>
</comment>
<dbReference type="SUPFAM" id="SSF63817">
    <property type="entry name" value="Sortase"/>
    <property type="match status" value="1"/>
</dbReference>
<evidence type="ECO:0000256" key="4">
    <source>
        <dbReference type="SAM" id="Phobius"/>
    </source>
</evidence>
<feature type="transmembrane region" description="Helical" evidence="4">
    <location>
        <begin position="5"/>
        <end position="23"/>
    </location>
</feature>
<protein>
    <submittedName>
        <fullName evidence="5">LPXTG-site transpeptidase (Sortase) family protein</fullName>
    </submittedName>
</protein>
<keyword evidence="4" id="KW-0812">Transmembrane</keyword>
<proteinExistence type="predicted"/>
<dbReference type="Gene3D" id="2.40.260.10">
    <property type="entry name" value="Sortase"/>
    <property type="match status" value="1"/>
</dbReference>
<dbReference type="CDD" id="cd05827">
    <property type="entry name" value="Sortase_C"/>
    <property type="match status" value="1"/>
</dbReference>
<evidence type="ECO:0000313" key="6">
    <source>
        <dbReference type="Proteomes" id="UP000247978"/>
    </source>
</evidence>
<feature type="coiled-coil region" evidence="3">
    <location>
        <begin position="36"/>
        <end position="68"/>
    </location>
</feature>
<organism evidence="5 6">
    <name type="scientific">Pseudogracilibacillus auburnensis</name>
    <dbReference type="NCBI Taxonomy" id="1494959"/>
    <lineage>
        <taxon>Bacteria</taxon>
        <taxon>Bacillati</taxon>
        <taxon>Bacillota</taxon>
        <taxon>Bacilli</taxon>
        <taxon>Bacillales</taxon>
        <taxon>Bacillaceae</taxon>
        <taxon>Pseudogracilibacillus</taxon>
    </lineage>
</organism>
<dbReference type="OrthoDB" id="154054at2"/>
<dbReference type="Pfam" id="PF04203">
    <property type="entry name" value="Sortase"/>
    <property type="match status" value="1"/>
</dbReference>
<dbReference type="GO" id="GO:0016787">
    <property type="term" value="F:hydrolase activity"/>
    <property type="evidence" value="ECO:0007669"/>
    <property type="project" value="UniProtKB-KW"/>
</dbReference>
<dbReference type="InterPro" id="IPR023365">
    <property type="entry name" value="Sortase_dom-sf"/>
</dbReference>
<dbReference type="AlphaFoldDB" id="A0A2V3VZD0"/>
<feature type="active site" description="Acyl-thioester intermediate" evidence="2">
    <location>
        <position position="209"/>
    </location>
</feature>
<evidence type="ECO:0000313" key="5">
    <source>
        <dbReference type="EMBL" id="PXW85345.1"/>
    </source>
</evidence>
<dbReference type="NCBIfam" id="TIGR01076">
    <property type="entry name" value="sortase_fam"/>
    <property type="match status" value="1"/>
</dbReference>
<dbReference type="InterPro" id="IPR042002">
    <property type="entry name" value="Sortase_C"/>
</dbReference>
<keyword evidence="6" id="KW-1185">Reference proteome</keyword>
<keyword evidence="1" id="KW-0378">Hydrolase</keyword>
<sequence length="275" mass="31337">MVRKIIIPIIFITGFLIFFYPIVSNWLSTKDHYTVMSKHNEVLEQMTEDEKEKEREKAKEYNDSLNETAIPIADPFAEDATETTVTGYFNVLDIGETMGSLEIPSINVKLPIYHGVSEDVLQQGIGHMSNSSFPIGGSGTHTALTGHRGLPSSKLFRDLDKVEVDDVFLIHTLDETLAYKVDDIQIVLPTETNWLDMKKDKDFVTLITCEPYMINTHRLLVRGERVPYFEDIPHTATTDISQKVDIVKLSLFFVGILTIIILLIIYLRKKKQMEV</sequence>
<name>A0A2V3VZD0_9BACI</name>
<gene>
    <name evidence="5" type="ORF">DFR56_111113</name>
</gene>
<feature type="active site" description="Proton donor/acceptor" evidence="2">
    <location>
        <position position="147"/>
    </location>
</feature>
<dbReference type="RefSeq" id="WP_110396260.1">
    <property type="nucleotide sequence ID" value="NZ_JADIJL010000011.1"/>
</dbReference>
<keyword evidence="4" id="KW-0472">Membrane</keyword>
<dbReference type="InterPro" id="IPR005754">
    <property type="entry name" value="Sortase"/>
</dbReference>